<dbReference type="InterPro" id="IPR052613">
    <property type="entry name" value="LicD_transferase"/>
</dbReference>
<proteinExistence type="predicted"/>
<sequence length="353" mass="38195">MAGMGACQNIVEQPGRHIQVRDGAIVRHSAQSAAGVRGAWRESDARGEVSVNGSSSSSTAERNTPAGSLSSTARRNTLAGSFFSSTAERNTAGSSSTAGGNTSAGISFSSTAGGNSSTELRQLLRAAERRQRAGSEELSLLPTTQGLSCRSPRCERNASLCARGVGRSLATPYGCCSDYMLLMLTDVTEWLTAQQIPYFVTYGTLLGALRDNDILPWTQDVDIVVDRSHWPQLQRGLEAADFFGGRRYMFGVDQWEERVSRVCADWEGFAASVIGGPDGDRFTRGTEFHLDVYASDWWQIKDLHLVDCVEPLGTATVPIRGRNFSAPARPRACVEKLYGADWRTPKRALSGVN</sequence>
<evidence type="ECO:0000313" key="4">
    <source>
        <dbReference type="Proteomes" id="UP001189429"/>
    </source>
</evidence>
<organism evidence="3 4">
    <name type="scientific">Prorocentrum cordatum</name>
    <dbReference type="NCBI Taxonomy" id="2364126"/>
    <lineage>
        <taxon>Eukaryota</taxon>
        <taxon>Sar</taxon>
        <taxon>Alveolata</taxon>
        <taxon>Dinophyceae</taxon>
        <taxon>Prorocentrales</taxon>
        <taxon>Prorocentraceae</taxon>
        <taxon>Prorocentrum</taxon>
    </lineage>
</organism>
<feature type="compositionally biased region" description="Polar residues" evidence="1">
    <location>
        <begin position="59"/>
        <end position="89"/>
    </location>
</feature>
<protein>
    <recommendedName>
        <fullName evidence="2">LicD/FKTN/FKRP nucleotidyltransferase domain-containing protein</fullName>
    </recommendedName>
</protein>
<reference evidence="3" key="1">
    <citation type="submission" date="2023-10" db="EMBL/GenBank/DDBJ databases">
        <authorList>
            <person name="Chen Y."/>
            <person name="Shah S."/>
            <person name="Dougan E. K."/>
            <person name="Thang M."/>
            <person name="Chan C."/>
        </authorList>
    </citation>
    <scope>NUCLEOTIDE SEQUENCE [LARGE SCALE GENOMIC DNA]</scope>
</reference>
<keyword evidence="4" id="KW-1185">Reference proteome</keyword>
<comment type="caution">
    <text evidence="3">The sequence shown here is derived from an EMBL/GenBank/DDBJ whole genome shotgun (WGS) entry which is preliminary data.</text>
</comment>
<accession>A0ABN9XUR4</accession>
<evidence type="ECO:0000259" key="2">
    <source>
        <dbReference type="Pfam" id="PF04991"/>
    </source>
</evidence>
<feature type="compositionally biased region" description="Low complexity" evidence="1">
    <location>
        <begin position="90"/>
        <end position="105"/>
    </location>
</feature>
<dbReference type="PANTHER" id="PTHR13627">
    <property type="entry name" value="FUKUTIN RELATED PROTEIN"/>
    <property type="match status" value="1"/>
</dbReference>
<dbReference type="EMBL" id="CAUYUJ010021282">
    <property type="protein sequence ID" value="CAK0903763.1"/>
    <property type="molecule type" value="Genomic_DNA"/>
</dbReference>
<gene>
    <name evidence="3" type="ORF">PCOR1329_LOCUS79976</name>
</gene>
<dbReference type="Pfam" id="PF04991">
    <property type="entry name" value="LicD"/>
    <property type="match status" value="1"/>
</dbReference>
<evidence type="ECO:0000313" key="3">
    <source>
        <dbReference type="EMBL" id="CAK0903763.1"/>
    </source>
</evidence>
<name>A0ABN9XUR4_9DINO</name>
<feature type="domain" description="LicD/FKTN/FKRP nucleotidyltransferase" evidence="2">
    <location>
        <begin position="194"/>
        <end position="233"/>
    </location>
</feature>
<dbReference type="Proteomes" id="UP001189429">
    <property type="component" value="Unassembled WGS sequence"/>
</dbReference>
<dbReference type="InterPro" id="IPR007074">
    <property type="entry name" value="LicD/FKTN/FKRP_NTP_transf"/>
</dbReference>
<feature type="compositionally biased region" description="Polar residues" evidence="1">
    <location>
        <begin position="106"/>
        <end position="115"/>
    </location>
</feature>
<evidence type="ECO:0000256" key="1">
    <source>
        <dbReference type="SAM" id="MobiDB-lite"/>
    </source>
</evidence>
<dbReference type="PANTHER" id="PTHR13627:SF31">
    <property type="entry name" value="RIBITOL 5-PHOSPHATE TRANSFERASE FKRP"/>
    <property type="match status" value="1"/>
</dbReference>
<feature type="region of interest" description="Disordered" evidence="1">
    <location>
        <begin position="31"/>
        <end position="115"/>
    </location>
</feature>